<gene>
    <name evidence="2" type="ORF">NDU88_003128</name>
</gene>
<sequence>MIQALQVPQLLTSRQGRPRGSYLEINSVPGGLNTRAPLGSFRQMMFPATAPAGAGRRIRAGPRDSEGDAAVRHTPPKWAARSISRCGCDTARASHRLSWRPFDTAADVRLHSPNRGELPDRSVILGRRRAGRCAPLL</sequence>
<name>A0AAV7RGI6_PLEWA</name>
<comment type="caution">
    <text evidence="2">The sequence shown here is derived from an EMBL/GenBank/DDBJ whole genome shotgun (WGS) entry which is preliminary data.</text>
</comment>
<proteinExistence type="predicted"/>
<dbReference type="Proteomes" id="UP001066276">
    <property type="component" value="Chromosome 5"/>
</dbReference>
<evidence type="ECO:0000256" key="1">
    <source>
        <dbReference type="SAM" id="MobiDB-lite"/>
    </source>
</evidence>
<protein>
    <submittedName>
        <fullName evidence="2">Uncharacterized protein</fullName>
    </submittedName>
</protein>
<reference evidence="2" key="1">
    <citation type="journal article" date="2022" name="bioRxiv">
        <title>Sequencing and chromosome-scale assembly of the giantPleurodeles waltlgenome.</title>
        <authorList>
            <person name="Brown T."/>
            <person name="Elewa A."/>
            <person name="Iarovenko S."/>
            <person name="Subramanian E."/>
            <person name="Araus A.J."/>
            <person name="Petzold A."/>
            <person name="Susuki M."/>
            <person name="Suzuki K.-i.T."/>
            <person name="Hayashi T."/>
            <person name="Toyoda A."/>
            <person name="Oliveira C."/>
            <person name="Osipova E."/>
            <person name="Leigh N.D."/>
            <person name="Simon A."/>
            <person name="Yun M.H."/>
        </authorList>
    </citation>
    <scope>NUCLEOTIDE SEQUENCE</scope>
    <source>
        <strain evidence="2">20211129_DDA</strain>
        <tissue evidence="2">Liver</tissue>
    </source>
</reference>
<feature type="compositionally biased region" description="Basic and acidic residues" evidence="1">
    <location>
        <begin position="61"/>
        <end position="71"/>
    </location>
</feature>
<accession>A0AAV7RGI6</accession>
<organism evidence="2 3">
    <name type="scientific">Pleurodeles waltl</name>
    <name type="common">Iberian ribbed newt</name>
    <dbReference type="NCBI Taxonomy" id="8319"/>
    <lineage>
        <taxon>Eukaryota</taxon>
        <taxon>Metazoa</taxon>
        <taxon>Chordata</taxon>
        <taxon>Craniata</taxon>
        <taxon>Vertebrata</taxon>
        <taxon>Euteleostomi</taxon>
        <taxon>Amphibia</taxon>
        <taxon>Batrachia</taxon>
        <taxon>Caudata</taxon>
        <taxon>Salamandroidea</taxon>
        <taxon>Salamandridae</taxon>
        <taxon>Pleurodelinae</taxon>
        <taxon>Pleurodeles</taxon>
    </lineage>
</organism>
<keyword evidence="3" id="KW-1185">Reference proteome</keyword>
<dbReference type="AlphaFoldDB" id="A0AAV7RGI6"/>
<evidence type="ECO:0000313" key="3">
    <source>
        <dbReference type="Proteomes" id="UP001066276"/>
    </source>
</evidence>
<feature type="region of interest" description="Disordered" evidence="1">
    <location>
        <begin position="52"/>
        <end position="76"/>
    </location>
</feature>
<evidence type="ECO:0000313" key="2">
    <source>
        <dbReference type="EMBL" id="KAJ1150334.1"/>
    </source>
</evidence>
<dbReference type="EMBL" id="JANPWB010000009">
    <property type="protein sequence ID" value="KAJ1150334.1"/>
    <property type="molecule type" value="Genomic_DNA"/>
</dbReference>